<evidence type="ECO:0000256" key="5">
    <source>
        <dbReference type="PROSITE-ProRule" id="PRU01379"/>
    </source>
</evidence>
<dbReference type="GO" id="GO:0004181">
    <property type="term" value="F:metallocarboxypeptidase activity"/>
    <property type="evidence" value="ECO:0007669"/>
    <property type="project" value="InterPro"/>
</dbReference>
<dbReference type="EMBL" id="BSFE01000003">
    <property type="protein sequence ID" value="GLK52078.1"/>
    <property type="molecule type" value="Genomic_DNA"/>
</dbReference>
<keyword evidence="3" id="KW-0378">Hydrolase</keyword>
<evidence type="ECO:0000313" key="7">
    <source>
        <dbReference type="EMBL" id="GLK52078.1"/>
    </source>
</evidence>
<dbReference type="PANTHER" id="PTHR12756:SF11">
    <property type="entry name" value="CYTOSOLIC CARBOXYPEPTIDASE 1"/>
    <property type="match status" value="1"/>
</dbReference>
<name>A0A9W6MNI0_9PROT</name>
<keyword evidence="8" id="KW-1185">Reference proteome</keyword>
<dbReference type="AlphaFoldDB" id="A0A9W6MNI0"/>
<dbReference type="GO" id="GO:0016788">
    <property type="term" value="F:hydrolase activity, acting on ester bonds"/>
    <property type="evidence" value="ECO:0007669"/>
    <property type="project" value="InterPro"/>
</dbReference>
<evidence type="ECO:0000259" key="6">
    <source>
        <dbReference type="PROSITE" id="PS52035"/>
    </source>
</evidence>
<dbReference type="PANTHER" id="PTHR12756">
    <property type="entry name" value="CYTOSOLIC CARBOXYPEPTIDASE"/>
    <property type="match status" value="1"/>
</dbReference>
<dbReference type="Gene3D" id="3.40.630.10">
    <property type="entry name" value="Zn peptidases"/>
    <property type="match status" value="1"/>
</dbReference>
<dbReference type="RefSeq" id="WP_271186442.1">
    <property type="nucleotide sequence ID" value="NZ_BSFE01000003.1"/>
</dbReference>
<dbReference type="GO" id="GO:0006508">
    <property type="term" value="P:proteolysis"/>
    <property type="evidence" value="ECO:0007669"/>
    <property type="project" value="InterPro"/>
</dbReference>
<dbReference type="InterPro" id="IPR000834">
    <property type="entry name" value="Peptidase_M14"/>
</dbReference>
<dbReference type="InterPro" id="IPR050821">
    <property type="entry name" value="Cytosolic_carboxypeptidase"/>
</dbReference>
<evidence type="ECO:0000256" key="4">
    <source>
        <dbReference type="ARBA" id="ARBA00022833"/>
    </source>
</evidence>
<dbReference type="GO" id="GO:0008270">
    <property type="term" value="F:zinc ion binding"/>
    <property type="evidence" value="ECO:0007669"/>
    <property type="project" value="InterPro"/>
</dbReference>
<dbReference type="PROSITE" id="PS52035">
    <property type="entry name" value="PEPTIDASE_M14"/>
    <property type="match status" value="1"/>
</dbReference>
<protein>
    <submittedName>
        <fullName evidence="7">Peptidase M14</fullName>
    </submittedName>
</protein>
<organism evidence="7 8">
    <name type="scientific">Maricaulis virginensis</name>
    <dbReference type="NCBI Taxonomy" id="144022"/>
    <lineage>
        <taxon>Bacteria</taxon>
        <taxon>Pseudomonadati</taxon>
        <taxon>Pseudomonadota</taxon>
        <taxon>Alphaproteobacteria</taxon>
        <taxon>Maricaulales</taxon>
        <taxon>Maricaulaceae</taxon>
        <taxon>Maricaulis</taxon>
    </lineage>
</organism>
<dbReference type="Proteomes" id="UP001143486">
    <property type="component" value="Unassembled WGS sequence"/>
</dbReference>
<proteinExistence type="inferred from homology"/>
<comment type="cofactor">
    <cofactor evidence="1">
        <name>Zn(2+)</name>
        <dbReference type="ChEBI" id="CHEBI:29105"/>
    </cofactor>
</comment>
<reference evidence="7" key="2">
    <citation type="submission" date="2023-01" db="EMBL/GenBank/DDBJ databases">
        <authorList>
            <person name="Sun Q."/>
            <person name="Evtushenko L."/>
        </authorList>
    </citation>
    <scope>NUCLEOTIDE SEQUENCE</scope>
    <source>
        <strain evidence="7">VKM B-1513</strain>
    </source>
</reference>
<accession>A0A9W6MNI0</accession>
<dbReference type="SUPFAM" id="SSF53187">
    <property type="entry name" value="Zn-dependent exopeptidases"/>
    <property type="match status" value="1"/>
</dbReference>
<reference evidence="7" key="1">
    <citation type="journal article" date="2014" name="Int. J. Syst. Evol. Microbiol.">
        <title>Complete genome sequence of Corynebacterium casei LMG S-19264T (=DSM 44701T), isolated from a smear-ripened cheese.</title>
        <authorList>
            <consortium name="US DOE Joint Genome Institute (JGI-PGF)"/>
            <person name="Walter F."/>
            <person name="Albersmeier A."/>
            <person name="Kalinowski J."/>
            <person name="Ruckert C."/>
        </authorList>
    </citation>
    <scope>NUCLEOTIDE SEQUENCE</scope>
    <source>
        <strain evidence="7">VKM B-1513</strain>
    </source>
</reference>
<feature type="domain" description="Peptidase M14" evidence="6">
    <location>
        <begin position="151"/>
        <end position="391"/>
    </location>
</feature>
<comment type="caution">
    <text evidence="5">Lacks conserved residue(s) required for the propagation of feature annotation.</text>
</comment>
<dbReference type="PROSITE" id="PS51257">
    <property type="entry name" value="PROKAR_LIPOPROTEIN"/>
    <property type="match status" value="1"/>
</dbReference>
<dbReference type="InterPro" id="IPR055438">
    <property type="entry name" value="AstE_AspA_cat"/>
</dbReference>
<sequence length="391" mass="42080">MTLHLRSFLAALAAGGLGLTGCATLPQTETAALCRAEGVSLHADFPTAGQHRCLARSAETVIVRTDPEVAIAPRINPSPWFAFDIEREEAGPIEIVLDYGGYRHRYEPRIRRPGEDWQRVDPAHIEVLEEENRARLTLDLPAGRTRISAQPTYTPADVAGWSAAFADAHGFTAIEYGRSLEGRPLEALVAGPADAGRLLVALTRQHPPEYSGGRAFEAFATVIGEAHDGGALAGYRLVLVPLANPDGMANGHWRLNSGGMDLNRDWFEAEQPEIAALQALIRREAEGRDVEVFLDFHSTRRTLVYNPPAGIAARGDALMAEMAARFEAALDPQPEWIEGHNAEAGTSKAWALQTFGVAGLTVELADEASVEESHAVGRLAAEAVLAVAADH</sequence>
<keyword evidence="4" id="KW-0862">Zinc</keyword>
<evidence type="ECO:0000313" key="8">
    <source>
        <dbReference type="Proteomes" id="UP001143486"/>
    </source>
</evidence>
<evidence type="ECO:0000256" key="2">
    <source>
        <dbReference type="ARBA" id="ARBA00022723"/>
    </source>
</evidence>
<gene>
    <name evidence="7" type="ORF">GCM10017621_15860</name>
</gene>
<comment type="caution">
    <text evidence="7">The sequence shown here is derived from an EMBL/GenBank/DDBJ whole genome shotgun (WGS) entry which is preliminary data.</text>
</comment>
<comment type="similarity">
    <text evidence="5">Belongs to the peptidase M14 family.</text>
</comment>
<evidence type="ECO:0000256" key="3">
    <source>
        <dbReference type="ARBA" id="ARBA00022801"/>
    </source>
</evidence>
<keyword evidence="2" id="KW-0479">Metal-binding</keyword>
<evidence type="ECO:0000256" key="1">
    <source>
        <dbReference type="ARBA" id="ARBA00001947"/>
    </source>
</evidence>
<dbReference type="Pfam" id="PF24827">
    <property type="entry name" value="AstE_AspA_cat"/>
    <property type="match status" value="1"/>
</dbReference>